<reference evidence="7 8" key="1">
    <citation type="submission" date="2016-07" db="EMBL/GenBank/DDBJ databases">
        <title>Pervasive Adenine N6-methylation of Active Genes in Fungi.</title>
        <authorList>
            <consortium name="DOE Joint Genome Institute"/>
            <person name="Mondo S.J."/>
            <person name="Dannebaum R.O."/>
            <person name="Kuo R.C."/>
            <person name="Labutti K."/>
            <person name="Haridas S."/>
            <person name="Kuo A."/>
            <person name="Salamov A."/>
            <person name="Ahrendt S.R."/>
            <person name="Lipzen A."/>
            <person name="Sullivan W."/>
            <person name="Andreopoulos W.B."/>
            <person name="Clum A."/>
            <person name="Lindquist E."/>
            <person name="Daum C."/>
            <person name="Ramamoorthy G.K."/>
            <person name="Gryganskyi A."/>
            <person name="Culley D."/>
            <person name="Magnuson J.K."/>
            <person name="James T.Y."/>
            <person name="O'Malley M.A."/>
            <person name="Stajich J.E."/>
            <person name="Spatafora J.W."/>
            <person name="Visel A."/>
            <person name="Grigoriev I.V."/>
        </authorList>
    </citation>
    <scope>NUCLEOTIDE SEQUENCE [LARGE SCALE GENOMIC DNA]</scope>
    <source>
        <strain evidence="7 8">12-1054</strain>
    </source>
</reference>
<comment type="caution">
    <text evidence="7">The sequence shown here is derived from an EMBL/GenBank/DDBJ whole genome shotgun (WGS) entry which is preliminary data.</text>
</comment>
<dbReference type="InterPro" id="IPR019775">
    <property type="entry name" value="WD40_repeat_CS"/>
</dbReference>
<dbReference type="PANTHER" id="PTHR18763">
    <property type="entry name" value="WD-REPEAT PROTEIN 18"/>
    <property type="match status" value="1"/>
</dbReference>
<gene>
    <name evidence="7" type="ORF">BCR37DRAFT_352522</name>
</gene>
<dbReference type="EMBL" id="MCFI01000029">
    <property type="protein sequence ID" value="ORY74603.1"/>
    <property type="molecule type" value="Genomic_DNA"/>
</dbReference>
<dbReference type="STRING" id="56484.A0A1Y2ESR1"/>
<feature type="repeat" description="WD" evidence="5">
    <location>
        <begin position="273"/>
        <end position="314"/>
    </location>
</feature>
<comment type="subunit">
    <text evidence="6">Component of the RIX1 complex, composed of IPI1, RIX1/IPI2 and IPI3 in a 1:2:2 stoichiometry. The complex interacts (via RIX1) with MDN1 (via its hexameric AAA ATPase ring) and the pre-60S ribosome particles.</text>
</comment>
<dbReference type="GO" id="GO:0006261">
    <property type="term" value="P:DNA-templated DNA replication"/>
    <property type="evidence" value="ECO:0007669"/>
    <property type="project" value="TreeGrafter"/>
</dbReference>
<keyword evidence="6" id="KW-0539">Nucleus</keyword>
<dbReference type="PROSITE" id="PS50082">
    <property type="entry name" value="WD_REPEATS_2"/>
    <property type="match status" value="3"/>
</dbReference>
<organism evidence="7 8">
    <name type="scientific">Protomyces lactucae-debilis</name>
    <dbReference type="NCBI Taxonomy" id="2754530"/>
    <lineage>
        <taxon>Eukaryota</taxon>
        <taxon>Fungi</taxon>
        <taxon>Dikarya</taxon>
        <taxon>Ascomycota</taxon>
        <taxon>Taphrinomycotina</taxon>
        <taxon>Taphrinomycetes</taxon>
        <taxon>Taphrinales</taxon>
        <taxon>Protomycetaceae</taxon>
        <taxon>Protomyces</taxon>
    </lineage>
</organism>
<dbReference type="GO" id="GO:0005656">
    <property type="term" value="C:nuclear pre-replicative complex"/>
    <property type="evidence" value="ECO:0007669"/>
    <property type="project" value="TreeGrafter"/>
</dbReference>
<keyword evidence="6" id="KW-0698">rRNA processing</keyword>
<dbReference type="PROSITE" id="PS50294">
    <property type="entry name" value="WD_REPEATS_REGION"/>
    <property type="match status" value="2"/>
</dbReference>
<dbReference type="Pfam" id="PF00400">
    <property type="entry name" value="WD40"/>
    <property type="match status" value="3"/>
</dbReference>
<dbReference type="Proteomes" id="UP000193685">
    <property type="component" value="Unassembled WGS sequence"/>
</dbReference>
<dbReference type="OMA" id="GVNARIY"/>
<keyword evidence="8" id="KW-1185">Reference proteome</keyword>
<dbReference type="OrthoDB" id="756370at2759"/>
<feature type="repeat" description="WD" evidence="5">
    <location>
        <begin position="190"/>
        <end position="212"/>
    </location>
</feature>
<dbReference type="RefSeq" id="XP_040722077.1">
    <property type="nucleotide sequence ID" value="XM_040868134.1"/>
</dbReference>
<name>A0A1Y2ESR1_PROLT</name>
<dbReference type="PANTHER" id="PTHR18763:SF0">
    <property type="entry name" value="WD REPEAT-CONTAINING PROTEIN 18"/>
    <property type="match status" value="1"/>
</dbReference>
<dbReference type="GO" id="GO:0120330">
    <property type="term" value="C:rixosome complex"/>
    <property type="evidence" value="ECO:0007669"/>
    <property type="project" value="UniProtKB-UniRule"/>
</dbReference>
<dbReference type="SUPFAM" id="SSF50978">
    <property type="entry name" value="WD40 repeat-like"/>
    <property type="match status" value="1"/>
</dbReference>
<proteinExistence type="inferred from homology"/>
<comment type="similarity">
    <text evidence="2 6">Belongs to the WD repeat IPI3/WDR18 family.</text>
</comment>
<comment type="subcellular location">
    <subcellularLocation>
        <location evidence="6">Nucleus</location>
    </subcellularLocation>
</comment>
<dbReference type="AlphaFoldDB" id="A0A1Y2ESR1"/>
<evidence type="ECO:0000313" key="7">
    <source>
        <dbReference type="EMBL" id="ORY74603.1"/>
    </source>
</evidence>
<evidence type="ECO:0000256" key="6">
    <source>
        <dbReference type="RuleBase" id="RU369067"/>
    </source>
</evidence>
<dbReference type="InterPro" id="IPR045227">
    <property type="entry name" value="WDR18/Ipi3/RID3"/>
</dbReference>
<feature type="repeat" description="WD" evidence="5">
    <location>
        <begin position="116"/>
        <end position="149"/>
    </location>
</feature>
<dbReference type="GeneID" id="63784733"/>
<dbReference type="InterPro" id="IPR020472">
    <property type="entry name" value="WD40_PAC1"/>
</dbReference>
<sequence>METVATGSSEGSASAFISVVDLHTGTHLASLRESATAAHGVTSIQRGALLLAAQNDKSLVHVYRPLVKEGIDQKLIVPEKLDVLTASPCGTWLLGGAASGKLYLWELASGLLLFVKDAHYQGITKLLFTSDSKLFISASADATVQIWSVAQVLDRDEQQDLARPARTLKLHTLGITDMYIGIGTSTTARLYTASLDATVRIWDLVTGELLTTLLFISPVQCLAVDKTEHQVYVGLESGSVQCVKLVVESDRTHRAIGGMSSIVTAGTHSSSLFTGHEAAVSALSLNFDGSLLVSGDASGNVFVWDAARRQLVRRLKAHGSRISFIRTEVRPSVPVSEGKSTLVLPPLKRVQAERDLDEHQIWLKLASRSQSSFKPMADADAVLVGLQQLNEPAVGADNAEELFALQETLKKTQASYQELWQQHEALNKKYIASQF</sequence>
<evidence type="ECO:0000313" key="8">
    <source>
        <dbReference type="Proteomes" id="UP000193685"/>
    </source>
</evidence>
<evidence type="ECO:0000256" key="5">
    <source>
        <dbReference type="PROSITE-ProRule" id="PRU00221"/>
    </source>
</evidence>
<comment type="function">
    <text evidence="1 6">Component of the RIX1 complex required for processing of ITS2 sequences from 35S pre-rRNA.</text>
</comment>
<evidence type="ECO:0000256" key="2">
    <source>
        <dbReference type="ARBA" id="ARBA00010143"/>
    </source>
</evidence>
<dbReference type="Gene3D" id="2.130.10.10">
    <property type="entry name" value="YVTN repeat-like/Quinoprotein amine dehydrogenase"/>
    <property type="match status" value="2"/>
</dbReference>
<evidence type="ECO:0000256" key="3">
    <source>
        <dbReference type="ARBA" id="ARBA00022574"/>
    </source>
</evidence>
<dbReference type="InterPro" id="IPR001680">
    <property type="entry name" value="WD40_rpt"/>
</dbReference>
<evidence type="ECO:0000256" key="1">
    <source>
        <dbReference type="ARBA" id="ARBA00002355"/>
    </source>
</evidence>
<dbReference type="GO" id="GO:0006364">
    <property type="term" value="P:rRNA processing"/>
    <property type="evidence" value="ECO:0007669"/>
    <property type="project" value="UniProtKB-UniRule"/>
</dbReference>
<dbReference type="InterPro" id="IPR036322">
    <property type="entry name" value="WD40_repeat_dom_sf"/>
</dbReference>
<dbReference type="SMART" id="SM00320">
    <property type="entry name" value="WD40"/>
    <property type="match status" value="5"/>
</dbReference>
<accession>A0A1Y2ESR1</accession>
<evidence type="ECO:0000256" key="4">
    <source>
        <dbReference type="ARBA" id="ARBA00022737"/>
    </source>
</evidence>
<protein>
    <recommendedName>
        <fullName evidence="6">Pre-rRNA-processing protein IPI3</fullName>
    </recommendedName>
</protein>
<dbReference type="PRINTS" id="PR00320">
    <property type="entry name" value="GPROTEINBRPT"/>
</dbReference>
<dbReference type="PROSITE" id="PS00678">
    <property type="entry name" value="WD_REPEATS_1"/>
    <property type="match status" value="1"/>
</dbReference>
<keyword evidence="3 5" id="KW-0853">WD repeat</keyword>
<keyword evidence="4" id="KW-0677">Repeat</keyword>
<dbReference type="InterPro" id="IPR015943">
    <property type="entry name" value="WD40/YVTN_repeat-like_dom_sf"/>
</dbReference>